<proteinExistence type="predicted"/>
<reference evidence="1 2" key="1">
    <citation type="submission" date="2021-06" db="EMBL/GenBank/DDBJ databases">
        <authorList>
            <person name="Palmer J.M."/>
        </authorList>
    </citation>
    <scope>NUCLEOTIDE SEQUENCE [LARGE SCALE GENOMIC DNA]</scope>
    <source>
        <strain evidence="1 2">GA_2019</strain>
        <tissue evidence="1">Muscle</tissue>
    </source>
</reference>
<comment type="caution">
    <text evidence="1">The sequence shown here is derived from an EMBL/GenBank/DDBJ whole genome shotgun (WGS) entry which is preliminary data.</text>
</comment>
<dbReference type="EMBL" id="JAHRIO010053949">
    <property type="protein sequence ID" value="MEQ2176492.1"/>
    <property type="molecule type" value="Genomic_DNA"/>
</dbReference>
<name>A0ABV0NYF8_9TELE</name>
<gene>
    <name evidence="1" type="ORF">GOODEAATRI_028526</name>
</gene>
<accession>A0ABV0NYF8</accession>
<keyword evidence="2" id="KW-1185">Reference proteome</keyword>
<dbReference type="Proteomes" id="UP001476798">
    <property type="component" value="Unassembled WGS sequence"/>
</dbReference>
<evidence type="ECO:0000313" key="1">
    <source>
        <dbReference type="EMBL" id="MEQ2176492.1"/>
    </source>
</evidence>
<evidence type="ECO:0000313" key="2">
    <source>
        <dbReference type="Proteomes" id="UP001476798"/>
    </source>
</evidence>
<sequence length="195" mass="21785">MWQRLFGGRGGLLAPYGEYKEGHGSPPFYHLLSRHKLYCYVMSESKANQDQAMTTIIIKIAGEQSEAPSPNEGMPTRLRRLKGVGGSGPHLVTPVPTRAWAQSWSRIPRHCERSRWKGRPPWQTTSGPTAKRLMVTLVKSSQLLLCSGGLSHVLQCFECSRAKDFPRNHRESSQLLPTGFSQGRLCLPDLTPSMN</sequence>
<organism evidence="1 2">
    <name type="scientific">Goodea atripinnis</name>
    <dbReference type="NCBI Taxonomy" id="208336"/>
    <lineage>
        <taxon>Eukaryota</taxon>
        <taxon>Metazoa</taxon>
        <taxon>Chordata</taxon>
        <taxon>Craniata</taxon>
        <taxon>Vertebrata</taxon>
        <taxon>Euteleostomi</taxon>
        <taxon>Actinopterygii</taxon>
        <taxon>Neopterygii</taxon>
        <taxon>Teleostei</taxon>
        <taxon>Neoteleostei</taxon>
        <taxon>Acanthomorphata</taxon>
        <taxon>Ovalentaria</taxon>
        <taxon>Atherinomorphae</taxon>
        <taxon>Cyprinodontiformes</taxon>
        <taxon>Goodeidae</taxon>
        <taxon>Goodea</taxon>
    </lineage>
</organism>
<protein>
    <submittedName>
        <fullName evidence="1">Uncharacterized protein</fullName>
    </submittedName>
</protein>